<evidence type="ECO:0000313" key="2">
    <source>
        <dbReference type="Proteomes" id="UP001060215"/>
    </source>
</evidence>
<sequence length="168" mass="18082">MKPSLTPSSGWALTSPNPPSSSKASMIVSIGSDCVGLSLNSWIAKVPGVLCDKVIQKWGVTLPFMFKVLSISKALLIQAHHDKEFARFLHKTLPDVFKDDNYKPEMALALTEFEALCGFISLKATNFSPAPGVETICFFPKNPSPSVAAGKEGELIVGMKNEGDILIS</sequence>
<protein>
    <submittedName>
        <fullName evidence="1">Mannose-6-phosphate isomerase 1</fullName>
    </submittedName>
</protein>
<dbReference type="EMBL" id="CM045762">
    <property type="protein sequence ID" value="KAI8011498.1"/>
    <property type="molecule type" value="Genomic_DNA"/>
</dbReference>
<organism evidence="1 2">
    <name type="scientific">Camellia lanceoleosa</name>
    <dbReference type="NCBI Taxonomy" id="1840588"/>
    <lineage>
        <taxon>Eukaryota</taxon>
        <taxon>Viridiplantae</taxon>
        <taxon>Streptophyta</taxon>
        <taxon>Embryophyta</taxon>
        <taxon>Tracheophyta</taxon>
        <taxon>Spermatophyta</taxon>
        <taxon>Magnoliopsida</taxon>
        <taxon>eudicotyledons</taxon>
        <taxon>Gunneridae</taxon>
        <taxon>Pentapetalae</taxon>
        <taxon>asterids</taxon>
        <taxon>Ericales</taxon>
        <taxon>Theaceae</taxon>
        <taxon>Camellia</taxon>
    </lineage>
</organism>
<gene>
    <name evidence="1" type="ORF">LOK49_LG06G01495</name>
</gene>
<name>A0ACC0HF11_9ERIC</name>
<accession>A0ACC0HF11</accession>
<keyword evidence="1" id="KW-0413">Isomerase</keyword>
<proteinExistence type="predicted"/>
<reference evidence="1 2" key="1">
    <citation type="journal article" date="2022" name="Plant J.">
        <title>Chromosome-level genome of Camellia lanceoleosa provides a valuable resource for understanding genome evolution and self-incompatibility.</title>
        <authorList>
            <person name="Gong W."/>
            <person name="Xiao S."/>
            <person name="Wang L."/>
            <person name="Liao Z."/>
            <person name="Chang Y."/>
            <person name="Mo W."/>
            <person name="Hu G."/>
            <person name="Li W."/>
            <person name="Zhao G."/>
            <person name="Zhu H."/>
            <person name="Hu X."/>
            <person name="Ji K."/>
            <person name="Xiang X."/>
            <person name="Song Q."/>
            <person name="Yuan D."/>
            <person name="Jin S."/>
            <person name="Zhang L."/>
        </authorList>
    </citation>
    <scope>NUCLEOTIDE SEQUENCE [LARGE SCALE GENOMIC DNA]</scope>
    <source>
        <strain evidence="1">SQ_2022a</strain>
    </source>
</reference>
<comment type="caution">
    <text evidence="1">The sequence shown here is derived from an EMBL/GenBank/DDBJ whole genome shotgun (WGS) entry which is preliminary data.</text>
</comment>
<dbReference type="Proteomes" id="UP001060215">
    <property type="component" value="Chromosome 5"/>
</dbReference>
<evidence type="ECO:0000313" key="1">
    <source>
        <dbReference type="EMBL" id="KAI8011498.1"/>
    </source>
</evidence>
<keyword evidence="2" id="KW-1185">Reference proteome</keyword>